<name>A0A6J4NCA2_9CYAN</name>
<reference evidence="1" key="1">
    <citation type="submission" date="2020-02" db="EMBL/GenBank/DDBJ databases">
        <authorList>
            <person name="Meier V. D."/>
        </authorList>
    </citation>
    <scope>NUCLEOTIDE SEQUENCE</scope>
    <source>
        <strain evidence="1">AVDCRST_MAG84</strain>
    </source>
</reference>
<evidence type="ECO:0000313" key="1">
    <source>
        <dbReference type="EMBL" id="CAA9380765.1"/>
    </source>
</evidence>
<accession>A0A6J4NCA2</accession>
<sequence>MLDVCDEFEISDDIQNPRTNYSVKQKLDRIQGLHKFLDPMTFGYP</sequence>
<dbReference type="EMBL" id="CADCTZ010001132">
    <property type="protein sequence ID" value="CAA9380765.1"/>
    <property type="molecule type" value="Genomic_DNA"/>
</dbReference>
<proteinExistence type="predicted"/>
<protein>
    <submittedName>
        <fullName evidence="1">Uncharacterized protein</fullName>
    </submittedName>
</protein>
<gene>
    <name evidence="1" type="ORF">AVDCRST_MAG84-5060</name>
</gene>
<dbReference type="AlphaFoldDB" id="A0A6J4NCA2"/>
<organism evidence="1">
    <name type="scientific">uncultured Microcoleus sp</name>
    <dbReference type="NCBI Taxonomy" id="259945"/>
    <lineage>
        <taxon>Bacteria</taxon>
        <taxon>Bacillati</taxon>
        <taxon>Cyanobacteriota</taxon>
        <taxon>Cyanophyceae</taxon>
        <taxon>Oscillatoriophycideae</taxon>
        <taxon>Oscillatoriales</taxon>
        <taxon>Microcoleaceae</taxon>
        <taxon>Microcoleus</taxon>
        <taxon>environmental samples</taxon>
    </lineage>
</organism>